<organism evidence="7 8">
    <name type="scientific">Maribellus comscasis</name>
    <dbReference type="NCBI Taxonomy" id="2681766"/>
    <lineage>
        <taxon>Bacteria</taxon>
        <taxon>Pseudomonadati</taxon>
        <taxon>Bacteroidota</taxon>
        <taxon>Bacteroidia</taxon>
        <taxon>Marinilabiliales</taxon>
        <taxon>Prolixibacteraceae</taxon>
        <taxon>Maribellus</taxon>
    </lineage>
</organism>
<evidence type="ECO:0000256" key="1">
    <source>
        <dbReference type="ARBA" id="ARBA00008779"/>
    </source>
</evidence>
<dbReference type="Gene3D" id="3.40.720.10">
    <property type="entry name" value="Alkaline Phosphatase, subunit A"/>
    <property type="match status" value="1"/>
</dbReference>
<evidence type="ECO:0000313" key="7">
    <source>
        <dbReference type="EMBL" id="QGY43675.1"/>
    </source>
</evidence>
<dbReference type="GO" id="GO:0046872">
    <property type="term" value="F:metal ion binding"/>
    <property type="evidence" value="ECO:0007669"/>
    <property type="project" value="UniProtKB-KW"/>
</dbReference>
<dbReference type="PANTHER" id="PTHR42693:SF53">
    <property type="entry name" value="ENDO-4-O-SULFATASE"/>
    <property type="match status" value="1"/>
</dbReference>
<dbReference type="Gene3D" id="3.30.1120.10">
    <property type="match status" value="1"/>
</dbReference>
<name>A0A6I6JLE1_9BACT</name>
<dbReference type="GO" id="GO:0016740">
    <property type="term" value="F:transferase activity"/>
    <property type="evidence" value="ECO:0007669"/>
    <property type="project" value="UniProtKB-KW"/>
</dbReference>
<dbReference type="PROSITE" id="PS00523">
    <property type="entry name" value="SULFATASE_1"/>
    <property type="match status" value="1"/>
</dbReference>
<protein>
    <submittedName>
        <fullName evidence="7">Sulfatase-like hydrolase/transferase</fullName>
    </submittedName>
</protein>
<dbReference type="KEGG" id="mcos:GM418_08395"/>
<keyword evidence="8" id="KW-1185">Reference proteome</keyword>
<keyword evidence="2" id="KW-0479">Metal-binding</keyword>
<keyword evidence="7" id="KW-0808">Transferase</keyword>
<dbReference type="Pfam" id="PF00884">
    <property type="entry name" value="Sulfatase"/>
    <property type="match status" value="1"/>
</dbReference>
<gene>
    <name evidence="7" type="ORF">GM418_08395</name>
</gene>
<dbReference type="Proteomes" id="UP000428260">
    <property type="component" value="Chromosome"/>
</dbReference>
<accession>A0A6I6JLE1</accession>
<dbReference type="PROSITE" id="PS00149">
    <property type="entry name" value="SULFATASE_2"/>
    <property type="match status" value="1"/>
</dbReference>
<dbReference type="InterPro" id="IPR017850">
    <property type="entry name" value="Alkaline_phosphatase_core_sf"/>
</dbReference>
<dbReference type="InterPro" id="IPR000917">
    <property type="entry name" value="Sulfatase_N"/>
</dbReference>
<feature type="compositionally biased region" description="Polar residues" evidence="5">
    <location>
        <begin position="203"/>
        <end position="215"/>
    </location>
</feature>
<dbReference type="SUPFAM" id="SSF53649">
    <property type="entry name" value="Alkaline phosphatase-like"/>
    <property type="match status" value="1"/>
</dbReference>
<dbReference type="InterPro" id="IPR050738">
    <property type="entry name" value="Sulfatase"/>
</dbReference>
<feature type="region of interest" description="Disordered" evidence="5">
    <location>
        <begin position="198"/>
        <end position="218"/>
    </location>
</feature>
<dbReference type="EMBL" id="CP046401">
    <property type="protein sequence ID" value="QGY43675.1"/>
    <property type="molecule type" value="Genomic_DNA"/>
</dbReference>
<evidence type="ECO:0000256" key="3">
    <source>
        <dbReference type="ARBA" id="ARBA00022801"/>
    </source>
</evidence>
<dbReference type="PANTHER" id="PTHR42693">
    <property type="entry name" value="ARYLSULFATASE FAMILY MEMBER"/>
    <property type="match status" value="1"/>
</dbReference>
<evidence type="ECO:0000256" key="4">
    <source>
        <dbReference type="ARBA" id="ARBA00022837"/>
    </source>
</evidence>
<evidence type="ECO:0000313" key="8">
    <source>
        <dbReference type="Proteomes" id="UP000428260"/>
    </source>
</evidence>
<keyword evidence="4" id="KW-0106">Calcium</keyword>
<keyword evidence="3 7" id="KW-0378">Hydrolase</keyword>
<proteinExistence type="inferred from homology"/>
<dbReference type="GO" id="GO:0004065">
    <property type="term" value="F:arylsulfatase activity"/>
    <property type="evidence" value="ECO:0007669"/>
    <property type="project" value="TreeGrafter"/>
</dbReference>
<evidence type="ECO:0000256" key="2">
    <source>
        <dbReference type="ARBA" id="ARBA00022723"/>
    </source>
</evidence>
<feature type="domain" description="Sulfatase N-terminal" evidence="6">
    <location>
        <begin position="30"/>
        <end position="382"/>
    </location>
</feature>
<dbReference type="AlphaFoldDB" id="A0A6I6JLE1"/>
<dbReference type="RefSeq" id="WP_158865039.1">
    <property type="nucleotide sequence ID" value="NZ_CP046401.1"/>
</dbReference>
<reference evidence="7 8" key="1">
    <citation type="submission" date="2019-11" db="EMBL/GenBank/DDBJ databases">
        <authorList>
            <person name="Zheng R.K."/>
            <person name="Sun C.M."/>
        </authorList>
    </citation>
    <scope>NUCLEOTIDE SEQUENCE [LARGE SCALE GENOMIC DNA]</scope>
    <source>
        <strain evidence="7 8">WC007</strain>
    </source>
</reference>
<comment type="similarity">
    <text evidence="1">Belongs to the sulfatase family.</text>
</comment>
<dbReference type="CDD" id="cd16143">
    <property type="entry name" value="ARS_like"/>
    <property type="match status" value="1"/>
</dbReference>
<evidence type="ECO:0000256" key="5">
    <source>
        <dbReference type="SAM" id="MobiDB-lite"/>
    </source>
</evidence>
<dbReference type="InterPro" id="IPR024607">
    <property type="entry name" value="Sulfatase_CS"/>
</dbReference>
<sequence length="518" mass="57036">MNKNWSAIYLLISVIIFGISTAGIAQKQQPNVVIIFTDDVGYGDIGCYGATKIKTPNIDRLAKEGRMFTDAHSASAVCTPSRYALITGSYPFRANKGEGVWGPLRRNNKLIIDTDNFTIAKLMKKNGYATACIGKWHLGFGEESPTDWNKPLIPGPLQLGFDYYFGIPFVSSGPPYVYVENDRVVGLEANDPLVLNGKPVSPTPQYSDKSPNTFSGGKKAHSLYEDEKIGVTLAGKAVDWIKQNKENPFFLYLATTNIHHPFTPNKKFQGTSECGRYGDFVHELDWIVGQVTNELEKLNILDNTLLIFTSDNGGMLNVGGQEAWRAGHRLNGNLLGFKFDAWEGGHRIPFIARWPKHIAPGTKSGQLLCHVDLFATLAAIIGYNLTEGIAPDSYNMLPALTGNPKNMLRDDLVLAPFHPENLAIRAGDWIYIGARGGGGWNGGKPGDHILGGPAALQFADEKNSDIADGAFKDDAADAQLYNLKKDISQKKNLIDKKPRISHMMNQRLKIIKQSQQTR</sequence>
<evidence type="ECO:0000259" key="6">
    <source>
        <dbReference type="Pfam" id="PF00884"/>
    </source>
</evidence>